<feature type="transmembrane region" description="Helical" evidence="1">
    <location>
        <begin position="437"/>
        <end position="456"/>
    </location>
</feature>
<evidence type="ECO:0000256" key="1">
    <source>
        <dbReference type="SAM" id="Phobius"/>
    </source>
</evidence>
<feature type="transmembrane region" description="Helical" evidence="1">
    <location>
        <begin position="503"/>
        <end position="527"/>
    </location>
</feature>
<accession>A0A934X207</accession>
<evidence type="ECO:0000313" key="2">
    <source>
        <dbReference type="EMBL" id="MBK6299551.1"/>
    </source>
</evidence>
<protein>
    <recommendedName>
        <fullName evidence="4">ABC transporter permease</fullName>
    </recommendedName>
</protein>
<organism evidence="2 3">
    <name type="scientific">Candidatus Phosphoribacter hodrii</name>
    <dbReference type="NCBI Taxonomy" id="2953743"/>
    <lineage>
        <taxon>Bacteria</taxon>
        <taxon>Bacillati</taxon>
        <taxon>Actinomycetota</taxon>
        <taxon>Actinomycetes</taxon>
        <taxon>Micrococcales</taxon>
        <taxon>Dermatophilaceae</taxon>
        <taxon>Candidatus Phosphoribacter</taxon>
    </lineage>
</organism>
<comment type="caution">
    <text evidence="2">The sequence shown here is derived from an EMBL/GenBank/DDBJ whole genome shotgun (WGS) entry which is preliminary data.</text>
</comment>
<feature type="transmembrane region" description="Helical" evidence="1">
    <location>
        <begin position="298"/>
        <end position="316"/>
    </location>
</feature>
<feature type="transmembrane region" description="Helical" evidence="1">
    <location>
        <begin position="159"/>
        <end position="182"/>
    </location>
</feature>
<feature type="transmembrane region" description="Helical" evidence="1">
    <location>
        <begin position="21"/>
        <end position="45"/>
    </location>
</feature>
<feature type="transmembrane region" description="Helical" evidence="1">
    <location>
        <begin position="130"/>
        <end position="153"/>
    </location>
</feature>
<feature type="transmembrane region" description="Helical" evidence="1">
    <location>
        <begin position="79"/>
        <end position="101"/>
    </location>
</feature>
<dbReference type="Proteomes" id="UP000718281">
    <property type="component" value="Unassembled WGS sequence"/>
</dbReference>
<reference evidence="2 3" key="1">
    <citation type="submission" date="2020-10" db="EMBL/GenBank/DDBJ databases">
        <title>Connecting structure to function with the recovery of over 1000 high-quality activated sludge metagenome-assembled genomes encoding full-length rRNA genes using long-read sequencing.</title>
        <authorList>
            <person name="Singleton C.M."/>
            <person name="Petriglieri F."/>
            <person name="Kristensen J.M."/>
            <person name="Kirkegaard R.H."/>
            <person name="Michaelsen T.Y."/>
            <person name="Andersen M.H."/>
            <person name="Karst S.M."/>
            <person name="Dueholm M.S."/>
            <person name="Nielsen P.H."/>
            <person name="Albertsen M."/>
        </authorList>
    </citation>
    <scope>NUCLEOTIDE SEQUENCE [LARGE SCALE GENOMIC DNA]</scope>
    <source>
        <strain evidence="2">AalE_18-Q3-R2-46_BAT3C.188</strain>
    </source>
</reference>
<evidence type="ECO:0000313" key="3">
    <source>
        <dbReference type="Proteomes" id="UP000718281"/>
    </source>
</evidence>
<gene>
    <name evidence="2" type="ORF">IPF40_00380</name>
</gene>
<dbReference type="EMBL" id="JADIXZ010000001">
    <property type="protein sequence ID" value="MBK6299551.1"/>
    <property type="molecule type" value="Genomic_DNA"/>
</dbReference>
<feature type="transmembrane region" description="Helical" evidence="1">
    <location>
        <begin position="463"/>
        <end position="483"/>
    </location>
</feature>
<evidence type="ECO:0008006" key="4">
    <source>
        <dbReference type="Google" id="ProtNLM"/>
    </source>
</evidence>
<feature type="transmembrane region" description="Helical" evidence="1">
    <location>
        <begin position="396"/>
        <end position="417"/>
    </location>
</feature>
<keyword evidence="1" id="KW-1133">Transmembrane helix</keyword>
<dbReference type="AlphaFoldDB" id="A0A934X207"/>
<sequence>MTASLVGTGTLARLAVRRDRVLLPVGILGITIFAVSSAKATLALYPTVASMDAGIKTIFASPSAVALYGPISDPTDPDALAVVKTTMFGAVLLAIFGYAVVRRHTRSEEEDGRFELVGAGVVGRRAPLTAAVAVATAAVLATCLLTGLGYAAIGMDVAGSLAAAAGWAATGLAFVGLAAVAAQLASTARGCAGLTMGALGVLFLLRAIADAGTGVPGWLGWVSPVGWTSKAEAFGADRSWVVFLGVGLLAVCLLAAFALLQRRDLGAGLLPARRGRASAGATLAGPVGLAWRLGRSSTIGWTVGMLVGGLVIGSLAKSAMDMFADPAIADLLRKMGGGVGLLSDVYLSTELGFIAIIAAAYGVTTVLRWRAEETQGHTELVLATADSRTRYAASHLLVALLGTAALVFALGLGTVLADASGGGTLGGAGRVLPAALIRLPAVWVCVGVAVAAIGWFPRWTAAIGWGALAFFLVVGEFGGVFGMPQWLMDLAPFTHVPRMPVEAFAWPPTIALTAVAAGLCIVGVLGFRRRDIG</sequence>
<keyword evidence="1" id="KW-0472">Membrane</keyword>
<feature type="transmembrane region" description="Helical" evidence="1">
    <location>
        <begin position="194"/>
        <end position="219"/>
    </location>
</feature>
<feature type="transmembrane region" description="Helical" evidence="1">
    <location>
        <begin position="345"/>
        <end position="367"/>
    </location>
</feature>
<proteinExistence type="predicted"/>
<keyword evidence="1" id="KW-0812">Transmembrane</keyword>
<feature type="transmembrane region" description="Helical" evidence="1">
    <location>
        <begin position="239"/>
        <end position="260"/>
    </location>
</feature>
<name>A0A934X207_9MICO</name>